<dbReference type="GO" id="GO:0043190">
    <property type="term" value="C:ATP-binding cassette (ABC) transporter complex"/>
    <property type="evidence" value="ECO:0007669"/>
    <property type="project" value="InterPro"/>
</dbReference>
<dbReference type="GO" id="GO:1904680">
    <property type="term" value="F:peptide transmembrane transporter activity"/>
    <property type="evidence" value="ECO:0007669"/>
    <property type="project" value="TreeGrafter"/>
</dbReference>
<comment type="similarity">
    <text evidence="2">Belongs to the bacterial solute-binding protein 5 family.</text>
</comment>
<evidence type="ECO:0000256" key="2">
    <source>
        <dbReference type="ARBA" id="ARBA00005695"/>
    </source>
</evidence>
<dbReference type="InterPro" id="IPR039424">
    <property type="entry name" value="SBP_5"/>
</dbReference>
<dbReference type="Gene3D" id="3.10.105.10">
    <property type="entry name" value="Dipeptide-binding Protein, Domain 3"/>
    <property type="match status" value="1"/>
</dbReference>
<keyword evidence="6" id="KW-1185">Reference proteome</keyword>
<reference evidence="6" key="1">
    <citation type="submission" date="2017-12" db="EMBL/GenBank/DDBJ databases">
        <title>Draft genome sequence of Telmatospirillum siberiense 26-4b1T, an acidotolerant peatland alphaproteobacterium potentially involved in sulfur cycling.</title>
        <authorList>
            <person name="Hausmann B."/>
            <person name="Pjevac P."/>
            <person name="Schreck K."/>
            <person name="Herbold C.W."/>
            <person name="Daims H."/>
            <person name="Wagner M."/>
            <person name="Pester M."/>
            <person name="Loy A."/>
        </authorList>
    </citation>
    <scope>NUCLEOTIDE SEQUENCE [LARGE SCALE GENOMIC DNA]</scope>
    <source>
        <strain evidence="6">26-4b1</strain>
    </source>
</reference>
<dbReference type="SUPFAM" id="SSF53850">
    <property type="entry name" value="Periplasmic binding protein-like II"/>
    <property type="match status" value="1"/>
</dbReference>
<evidence type="ECO:0000313" key="5">
    <source>
        <dbReference type="EMBL" id="PKU25512.1"/>
    </source>
</evidence>
<feature type="signal peptide" evidence="3">
    <location>
        <begin position="1"/>
        <end position="24"/>
    </location>
</feature>
<dbReference type="InterPro" id="IPR030678">
    <property type="entry name" value="Peptide/Ni-bd"/>
</dbReference>
<dbReference type="Gene3D" id="3.40.190.10">
    <property type="entry name" value="Periplasmic binding protein-like II"/>
    <property type="match status" value="1"/>
</dbReference>
<organism evidence="5 6">
    <name type="scientific">Telmatospirillum siberiense</name>
    <dbReference type="NCBI Taxonomy" id="382514"/>
    <lineage>
        <taxon>Bacteria</taxon>
        <taxon>Pseudomonadati</taxon>
        <taxon>Pseudomonadota</taxon>
        <taxon>Alphaproteobacteria</taxon>
        <taxon>Rhodospirillales</taxon>
        <taxon>Rhodospirillaceae</taxon>
        <taxon>Telmatospirillum</taxon>
    </lineage>
</organism>
<sequence length="533" mass="59428">MRRLAPALAGLFLALGIVAQPAWAGGTLRIAMTASDIPLTTGQPDNGAEGYRFTGYTIYDALVNWDLSKADQPASLTPGLATSWSIDPKDNTRWIFNLRKGVTFHDGSAFNADAVVWNFEKVLNDQSPQFDAKQSGNVRGRFPGIKEVKKIDENTVSISTKAPDAWMPYELAWMFFSSPTQWEKLGKSWDKFAMQPSGTGPFKLTKLVPRELAQLEPNTAYWDKNRIPKTDKVILMPIPDPNTRTAALLSGQVDWIEAPAPDMIPNLKAQGMQITSNVYPHTWPYQFSFLEGSPWNDIRIRKAANLAVDREGLKQLLGGMMVGAEGMVTADHPWFGHPTFKVKYDPAEAKRLLKEAGYSKDHPIKAKILISASGSGQMLPLAMNEFIQQNLAEVGIALEFEVLEWQTLYANWRQGAKDPASRGGTATNVSFAWQDPMVAFYRFIHTSMIPPNGFNWGWYKDPESDALLDQARATFDPAKQDALLAKLHERQVDNATWLFIAHDVGPRALSPKVKGFVQARSWFQDLTPVSLDK</sequence>
<proteinExistence type="inferred from homology"/>
<feature type="domain" description="Solute-binding protein family 5" evidence="4">
    <location>
        <begin position="76"/>
        <end position="426"/>
    </location>
</feature>
<dbReference type="InterPro" id="IPR000914">
    <property type="entry name" value="SBP_5_dom"/>
</dbReference>
<dbReference type="Pfam" id="PF00496">
    <property type="entry name" value="SBP_bac_5"/>
    <property type="match status" value="1"/>
</dbReference>
<name>A0A2N3PYM3_9PROT</name>
<comment type="subcellular location">
    <subcellularLocation>
        <location evidence="1">Periplasm</location>
    </subcellularLocation>
</comment>
<dbReference type="PANTHER" id="PTHR30290">
    <property type="entry name" value="PERIPLASMIC BINDING COMPONENT OF ABC TRANSPORTER"/>
    <property type="match status" value="1"/>
</dbReference>
<dbReference type="PIRSF" id="PIRSF002741">
    <property type="entry name" value="MppA"/>
    <property type="match status" value="1"/>
</dbReference>
<feature type="chain" id="PRO_5014910906" evidence="3">
    <location>
        <begin position="25"/>
        <end position="533"/>
    </location>
</feature>
<evidence type="ECO:0000259" key="4">
    <source>
        <dbReference type="Pfam" id="PF00496"/>
    </source>
</evidence>
<evidence type="ECO:0000256" key="1">
    <source>
        <dbReference type="ARBA" id="ARBA00004418"/>
    </source>
</evidence>
<dbReference type="GO" id="GO:0030288">
    <property type="term" value="C:outer membrane-bounded periplasmic space"/>
    <property type="evidence" value="ECO:0007669"/>
    <property type="project" value="UniProtKB-ARBA"/>
</dbReference>
<dbReference type="OrthoDB" id="9773508at2"/>
<dbReference type="CDD" id="cd08495">
    <property type="entry name" value="PBP2_NikA_DppA_OppA_like_8"/>
    <property type="match status" value="1"/>
</dbReference>
<dbReference type="Gene3D" id="3.90.76.10">
    <property type="entry name" value="Dipeptide-binding Protein, Domain 1"/>
    <property type="match status" value="1"/>
</dbReference>
<accession>A0A2N3PYM3</accession>
<dbReference type="RefSeq" id="WP_101249567.1">
    <property type="nucleotide sequence ID" value="NZ_PIUM01000004.1"/>
</dbReference>
<protein>
    <submittedName>
        <fullName evidence="5">ABC transporter substrate-binding protein</fullName>
    </submittedName>
</protein>
<dbReference type="EMBL" id="PIUM01000004">
    <property type="protein sequence ID" value="PKU25512.1"/>
    <property type="molecule type" value="Genomic_DNA"/>
</dbReference>
<dbReference type="GO" id="GO:0015833">
    <property type="term" value="P:peptide transport"/>
    <property type="evidence" value="ECO:0007669"/>
    <property type="project" value="TreeGrafter"/>
</dbReference>
<dbReference type="Proteomes" id="UP000233293">
    <property type="component" value="Unassembled WGS sequence"/>
</dbReference>
<dbReference type="PANTHER" id="PTHR30290:SF83">
    <property type="entry name" value="ABC TRANSPORTER SUBSTRATE-BINDING PROTEIN"/>
    <property type="match status" value="1"/>
</dbReference>
<dbReference type="AlphaFoldDB" id="A0A2N3PYM3"/>
<evidence type="ECO:0000256" key="3">
    <source>
        <dbReference type="SAM" id="SignalP"/>
    </source>
</evidence>
<keyword evidence="3" id="KW-0732">Signal</keyword>
<comment type="caution">
    <text evidence="5">The sequence shown here is derived from an EMBL/GenBank/DDBJ whole genome shotgun (WGS) entry which is preliminary data.</text>
</comment>
<evidence type="ECO:0000313" key="6">
    <source>
        <dbReference type="Proteomes" id="UP000233293"/>
    </source>
</evidence>
<gene>
    <name evidence="5" type="ORF">CWS72_05450</name>
</gene>